<dbReference type="RefSeq" id="WP_152063509.1">
    <property type="nucleotide sequence ID" value="NZ_CABWIC010000011.1"/>
</dbReference>
<evidence type="ECO:0000313" key="3">
    <source>
        <dbReference type="Proteomes" id="UP000405524"/>
    </source>
</evidence>
<organism evidence="2 3">
    <name type="scientific">Collinsella intestinalis</name>
    <dbReference type="NCBI Taxonomy" id="147207"/>
    <lineage>
        <taxon>Bacteria</taxon>
        <taxon>Bacillati</taxon>
        <taxon>Actinomycetota</taxon>
        <taxon>Coriobacteriia</taxon>
        <taxon>Coriobacteriales</taxon>
        <taxon>Coriobacteriaceae</taxon>
        <taxon>Collinsella</taxon>
    </lineage>
</organism>
<evidence type="ECO:0000313" key="2">
    <source>
        <dbReference type="EMBL" id="VWL97567.1"/>
    </source>
</evidence>
<feature type="compositionally biased region" description="Gly residues" evidence="1">
    <location>
        <begin position="76"/>
        <end position="86"/>
    </location>
</feature>
<dbReference type="GeneID" id="77465878"/>
<evidence type="ECO:0000256" key="1">
    <source>
        <dbReference type="SAM" id="MobiDB-lite"/>
    </source>
</evidence>
<gene>
    <name evidence="2" type="ORF">JKKLCJKK_00893</name>
</gene>
<dbReference type="OrthoDB" id="3197128at2"/>
<dbReference type="EMBL" id="CABWIC010000011">
    <property type="protein sequence ID" value="VWL97567.1"/>
    <property type="molecule type" value="Genomic_DNA"/>
</dbReference>
<proteinExistence type="predicted"/>
<feature type="region of interest" description="Disordered" evidence="1">
    <location>
        <begin position="127"/>
        <end position="178"/>
    </location>
</feature>
<reference evidence="2 3" key="1">
    <citation type="submission" date="2019-10" db="EMBL/GenBank/DDBJ databases">
        <authorList>
            <person name="Wolf R A."/>
        </authorList>
    </citation>
    <scope>NUCLEOTIDE SEQUENCE [LARGE SCALE GENOMIC DNA]</scope>
    <source>
        <strain evidence="2">Collinsella_intestinalis_DSM_13632</strain>
    </source>
</reference>
<dbReference type="Proteomes" id="UP000405524">
    <property type="component" value="Unassembled WGS sequence"/>
</dbReference>
<dbReference type="AlphaFoldDB" id="A0A5K1J454"/>
<sequence>MRIFDTSRRRLRRTALPPRLVGLVTFSFALLGLGVVTYAASLPSLIQVAQRTEERGFADAFVEGLFGSGALVGGASQGAGSDGGAQAGEAAADGSTSSEDGHAGGLTLGGVAFEQVISGVVGGGASGASSAPSASGSTGAGAGPNAPGGSHGNASDTTVPAPEPAPPVEVPTEPAVTEEQERQFYNALSASAGRINGYVGEINGITAAFNNDCMADANTRGARATQAASLRDRLVNEYIHVRDEILVANDSRYKAAQGDLIGMYRLLATYAGVVHSSWQYAGNPDTVNTGIDAIRRAQGAELAEFQQVYGRFSL</sequence>
<feature type="compositionally biased region" description="Low complexity" evidence="1">
    <location>
        <begin position="127"/>
        <end position="160"/>
    </location>
</feature>
<name>A0A5K1J454_9ACTN</name>
<feature type="region of interest" description="Disordered" evidence="1">
    <location>
        <begin position="76"/>
        <end position="103"/>
    </location>
</feature>
<protein>
    <submittedName>
        <fullName evidence="2">Uncharacterized protein</fullName>
    </submittedName>
</protein>
<accession>A0A5K1J454</accession>